<evidence type="ECO:0000259" key="3">
    <source>
        <dbReference type="SMART" id="SM00822"/>
    </source>
</evidence>
<dbReference type="Pfam" id="PF13561">
    <property type="entry name" value="adh_short_C2"/>
    <property type="match status" value="1"/>
</dbReference>
<dbReference type="InterPro" id="IPR057326">
    <property type="entry name" value="KR_dom"/>
</dbReference>
<gene>
    <name evidence="4" type="ORF">FHR96_000557</name>
</gene>
<evidence type="ECO:0000256" key="2">
    <source>
        <dbReference type="ARBA" id="ARBA00023002"/>
    </source>
</evidence>
<comment type="caution">
    <text evidence="4">The sequence shown here is derived from an EMBL/GenBank/DDBJ whole genome shotgun (WGS) entry which is preliminary data.</text>
</comment>
<protein>
    <submittedName>
        <fullName evidence="4">NAD(P)-dependent dehydrogenase (Short-subunit alcohol dehydrogenase family)</fullName>
    </submittedName>
</protein>
<sequence length="263" mass="27469">MKRFLALLSPVSDKHEEIQMSFSGKTALVTGAAGGIGAAVVASLREQDVRVAVADRDVSGIEAEVHLPGDLLDTNYADGLPLAAHAALGRLDILVNNAGVISRGPVTETTDADWHLSVGVNVEAPFRICRAAIPLMARQGGGAIVNTSSCWGAKAPGSNHALYCMTKAAIASLTQCMGMDHAHQGIRINAVCPNEVNTPMLRTGFAKRGFDPDHAIAELGKTVPLGRIAEPEDIADVVLFLASDAARYLCGTLIEINGGKPVS</sequence>
<dbReference type="SMART" id="SM00822">
    <property type="entry name" value="PKS_KR"/>
    <property type="match status" value="1"/>
</dbReference>
<dbReference type="InterPro" id="IPR036291">
    <property type="entry name" value="NAD(P)-bd_dom_sf"/>
</dbReference>
<dbReference type="PRINTS" id="PR00080">
    <property type="entry name" value="SDRFAMILY"/>
</dbReference>
<dbReference type="Proteomes" id="UP000525987">
    <property type="component" value="Unassembled WGS sequence"/>
</dbReference>
<reference evidence="4 5" key="1">
    <citation type="submission" date="2020-08" db="EMBL/GenBank/DDBJ databases">
        <title>Genomic Encyclopedia of Type Strains, Phase III (KMG-III): the genomes of soil and plant-associated and newly described type strains.</title>
        <authorList>
            <person name="Whitman W."/>
        </authorList>
    </citation>
    <scope>NUCLEOTIDE SEQUENCE [LARGE SCALE GENOMIC DNA]</scope>
    <source>
        <strain evidence="4 5">CECT 5995</strain>
    </source>
</reference>
<dbReference type="RefSeq" id="WP_246392753.1">
    <property type="nucleotide sequence ID" value="NZ_JACHXM010000002.1"/>
</dbReference>
<dbReference type="AlphaFoldDB" id="A0A7W5BVA8"/>
<dbReference type="PANTHER" id="PTHR43639">
    <property type="entry name" value="OXIDOREDUCTASE, SHORT-CHAIN DEHYDROGENASE/REDUCTASE FAMILY (AFU_ORTHOLOGUE AFUA_5G02870)"/>
    <property type="match status" value="1"/>
</dbReference>
<dbReference type="GO" id="GO:0016491">
    <property type="term" value="F:oxidoreductase activity"/>
    <property type="evidence" value="ECO:0007669"/>
    <property type="project" value="UniProtKB-KW"/>
</dbReference>
<dbReference type="InterPro" id="IPR002347">
    <property type="entry name" value="SDR_fam"/>
</dbReference>
<comment type="similarity">
    <text evidence="1">Belongs to the short-chain dehydrogenases/reductases (SDR) family.</text>
</comment>
<keyword evidence="2" id="KW-0560">Oxidoreductase</keyword>
<proteinExistence type="inferred from homology"/>
<dbReference type="EMBL" id="JACHXM010000002">
    <property type="protein sequence ID" value="MBB3139710.1"/>
    <property type="molecule type" value="Genomic_DNA"/>
</dbReference>
<dbReference type="PANTHER" id="PTHR43639:SF1">
    <property type="entry name" value="SHORT-CHAIN DEHYDROGENASE_REDUCTASE FAMILY PROTEIN"/>
    <property type="match status" value="1"/>
</dbReference>
<keyword evidence="5" id="KW-1185">Reference proteome</keyword>
<evidence type="ECO:0000313" key="5">
    <source>
        <dbReference type="Proteomes" id="UP000525987"/>
    </source>
</evidence>
<dbReference type="CDD" id="cd05233">
    <property type="entry name" value="SDR_c"/>
    <property type="match status" value="1"/>
</dbReference>
<evidence type="ECO:0000256" key="1">
    <source>
        <dbReference type="ARBA" id="ARBA00006484"/>
    </source>
</evidence>
<dbReference type="PRINTS" id="PR00081">
    <property type="entry name" value="GDHRDH"/>
</dbReference>
<accession>A0A7W5BVA8</accession>
<dbReference type="Gene3D" id="3.40.50.720">
    <property type="entry name" value="NAD(P)-binding Rossmann-like Domain"/>
    <property type="match status" value="1"/>
</dbReference>
<dbReference type="FunFam" id="3.40.50.720:FF:000084">
    <property type="entry name" value="Short-chain dehydrogenase reductase"/>
    <property type="match status" value="1"/>
</dbReference>
<feature type="domain" description="Ketoreductase" evidence="3">
    <location>
        <begin position="25"/>
        <end position="194"/>
    </location>
</feature>
<name>A0A7W5BVA8_9GAMM</name>
<evidence type="ECO:0000313" key="4">
    <source>
        <dbReference type="EMBL" id="MBB3139710.1"/>
    </source>
</evidence>
<organism evidence="4 5">
    <name type="scientific">Halomonas organivorans</name>
    <dbReference type="NCBI Taxonomy" id="257772"/>
    <lineage>
        <taxon>Bacteria</taxon>
        <taxon>Pseudomonadati</taxon>
        <taxon>Pseudomonadota</taxon>
        <taxon>Gammaproteobacteria</taxon>
        <taxon>Oceanospirillales</taxon>
        <taxon>Halomonadaceae</taxon>
        <taxon>Halomonas</taxon>
    </lineage>
</organism>
<dbReference type="SUPFAM" id="SSF51735">
    <property type="entry name" value="NAD(P)-binding Rossmann-fold domains"/>
    <property type="match status" value="1"/>
</dbReference>